<dbReference type="EMBL" id="JASNGB010000152">
    <property type="protein sequence ID" value="MDL2345119.1"/>
    <property type="molecule type" value="Genomic_DNA"/>
</dbReference>
<comment type="caution">
    <text evidence="2">The sequence shown here is derived from an EMBL/GenBank/DDBJ whole genome shotgun (WGS) entry which is preliminary data.</text>
</comment>
<feature type="transmembrane region" description="Helical" evidence="1">
    <location>
        <begin position="70"/>
        <end position="88"/>
    </location>
</feature>
<sequence length="118" mass="11751">LAAALPPLGLGLLGVAVFAARDLLTPGLAAALLGLVALGVSGSALLVLWRPLPVRRADAFKTRPGNTVGQTVLTILFQGGLSLGAYALARGQAWSLAPLLAAGLALAVAYGGRGTDAR</sequence>
<keyword evidence="1" id="KW-0472">Membrane</keyword>
<organism evidence="2 3">
    <name type="scientific">Deinococcus rhizophilus</name>
    <dbReference type="NCBI Taxonomy" id="3049544"/>
    <lineage>
        <taxon>Bacteria</taxon>
        <taxon>Thermotogati</taxon>
        <taxon>Deinococcota</taxon>
        <taxon>Deinococci</taxon>
        <taxon>Deinococcales</taxon>
        <taxon>Deinococcaceae</taxon>
        <taxon>Deinococcus</taxon>
    </lineage>
</organism>
<keyword evidence="3" id="KW-1185">Reference proteome</keyword>
<evidence type="ECO:0000313" key="2">
    <source>
        <dbReference type="EMBL" id="MDL2345119.1"/>
    </source>
</evidence>
<keyword evidence="1" id="KW-1133">Transmembrane helix</keyword>
<feature type="transmembrane region" description="Helical" evidence="1">
    <location>
        <begin position="29"/>
        <end position="49"/>
    </location>
</feature>
<protein>
    <recommendedName>
        <fullName evidence="4">MFS transporter</fullName>
    </recommendedName>
</protein>
<gene>
    <name evidence="2" type="ORF">QOL99_13290</name>
</gene>
<keyword evidence="1" id="KW-0812">Transmembrane</keyword>
<feature type="transmembrane region" description="Helical" evidence="1">
    <location>
        <begin position="94"/>
        <end position="112"/>
    </location>
</feature>
<evidence type="ECO:0000256" key="1">
    <source>
        <dbReference type="SAM" id="Phobius"/>
    </source>
</evidence>
<reference evidence="2 3" key="1">
    <citation type="submission" date="2023-05" db="EMBL/GenBank/DDBJ databases">
        <authorList>
            <person name="Gao F."/>
        </authorList>
    </citation>
    <scope>NUCLEOTIDE SEQUENCE [LARGE SCALE GENOMIC DNA]</scope>
    <source>
        <strain evidence="2 3">MIMF12</strain>
    </source>
</reference>
<accession>A0ABT7JJ91</accession>
<dbReference type="Proteomes" id="UP001302059">
    <property type="component" value="Unassembled WGS sequence"/>
</dbReference>
<evidence type="ECO:0008006" key="4">
    <source>
        <dbReference type="Google" id="ProtNLM"/>
    </source>
</evidence>
<feature type="non-terminal residue" evidence="2">
    <location>
        <position position="1"/>
    </location>
</feature>
<proteinExistence type="predicted"/>
<evidence type="ECO:0000313" key="3">
    <source>
        <dbReference type="Proteomes" id="UP001302059"/>
    </source>
</evidence>
<name>A0ABT7JJ91_9DEIO</name>